<name>A0A158D0R9_9BURK</name>
<organism evidence="2 3">
    <name type="scientific">Caballeronia catudaia</name>
    <dbReference type="NCBI Taxonomy" id="1777136"/>
    <lineage>
        <taxon>Bacteria</taxon>
        <taxon>Pseudomonadati</taxon>
        <taxon>Pseudomonadota</taxon>
        <taxon>Betaproteobacteria</taxon>
        <taxon>Burkholderiales</taxon>
        <taxon>Burkholderiaceae</taxon>
        <taxon>Caballeronia</taxon>
    </lineage>
</organism>
<dbReference type="Proteomes" id="UP000054870">
    <property type="component" value="Unassembled WGS sequence"/>
</dbReference>
<dbReference type="EMBL" id="FCOF02000045">
    <property type="protein sequence ID" value="SAK87950.1"/>
    <property type="molecule type" value="Genomic_DNA"/>
</dbReference>
<accession>A0A158D0R9</accession>
<comment type="caution">
    <text evidence="2">The sequence shown here is derived from an EMBL/GenBank/DDBJ whole genome shotgun (WGS) entry which is preliminary data.</text>
</comment>
<keyword evidence="3" id="KW-1185">Reference proteome</keyword>
<protein>
    <recommendedName>
        <fullName evidence="1">Dit-like phage tail protein N-terminal domain-containing protein</fullName>
    </recommendedName>
</protein>
<dbReference type="AlphaFoldDB" id="A0A158D0R9"/>
<dbReference type="InterPro" id="IPR048494">
    <property type="entry name" value="Dit-like_N"/>
</dbReference>
<dbReference type="RefSeq" id="WP_061127684.1">
    <property type="nucleotide sequence ID" value="NZ_FCOF02000045.1"/>
</dbReference>
<gene>
    <name evidence="2" type="ORF">AWB75_06005</name>
</gene>
<feature type="domain" description="Dit-like phage tail protein N-terminal" evidence="1">
    <location>
        <begin position="65"/>
        <end position="175"/>
    </location>
</feature>
<sequence length="259" mass="27956">MPLIPFPNVPPVAGVPDLDRLPLAVGVLTGVTQALQGIDYFGFLPGDTPQWVLCDDEGNALVTPDAVVDLGFRGEQRVASYPVEQGSFASYNKVGQPQELTLRLACGGRNMSRDVFLLELEYLLGSLTLVNVTTPDETYRDYNLDRLDYQRRSSSGLSLIVAEIHLTEIRISAQASYSNTAQPSGNDPQSQGWVCTAADLPAPTNQRTPLQLAMTSVTDSYTNAQQSVTQIKQTITTQLTQGFSGVTPSLETALAGVFT</sequence>
<dbReference type="OrthoDB" id="9029638at2"/>
<reference evidence="2" key="1">
    <citation type="submission" date="2016-01" db="EMBL/GenBank/DDBJ databases">
        <authorList>
            <person name="Peeters C."/>
        </authorList>
    </citation>
    <scope>NUCLEOTIDE SEQUENCE [LARGE SCALE GENOMIC DNA]</scope>
    <source>
        <strain evidence="2">LMG 29318</strain>
    </source>
</reference>
<evidence type="ECO:0000313" key="3">
    <source>
        <dbReference type="Proteomes" id="UP000054870"/>
    </source>
</evidence>
<evidence type="ECO:0000259" key="1">
    <source>
        <dbReference type="Pfam" id="PF21821"/>
    </source>
</evidence>
<proteinExistence type="predicted"/>
<evidence type="ECO:0000313" key="2">
    <source>
        <dbReference type="EMBL" id="SAK87950.1"/>
    </source>
</evidence>
<dbReference type="Pfam" id="PF21821">
    <property type="entry name" value="Dit_like"/>
    <property type="match status" value="1"/>
</dbReference>